<reference evidence="2 3" key="1">
    <citation type="submission" date="2017-09" db="EMBL/GenBank/DDBJ databases">
        <title>Complete genome sequence of Verrucomicrobial strain HZ-65, isolated from freshwater.</title>
        <authorList>
            <person name="Choi A."/>
        </authorList>
    </citation>
    <scope>NUCLEOTIDE SEQUENCE [LARGE SCALE GENOMIC DNA]</scope>
    <source>
        <strain evidence="2 3">HZ-65</strain>
    </source>
</reference>
<dbReference type="InterPro" id="IPR013976">
    <property type="entry name" value="HDOD"/>
</dbReference>
<gene>
    <name evidence="2" type="ORF">CMV30_08985</name>
</gene>
<protein>
    <recommendedName>
        <fullName evidence="1">HDOD domain-containing protein</fullName>
    </recommendedName>
</protein>
<dbReference type="KEGG" id="vbh:CMV30_08985"/>
<dbReference type="Gene3D" id="1.10.3210.10">
    <property type="entry name" value="Hypothetical protein af1432"/>
    <property type="match status" value="1"/>
</dbReference>
<dbReference type="InterPro" id="IPR052340">
    <property type="entry name" value="RNase_Y/CdgJ"/>
</dbReference>
<organism evidence="2 3">
    <name type="scientific">Nibricoccus aquaticus</name>
    <dbReference type="NCBI Taxonomy" id="2576891"/>
    <lineage>
        <taxon>Bacteria</taxon>
        <taxon>Pseudomonadati</taxon>
        <taxon>Verrucomicrobiota</taxon>
        <taxon>Opitutia</taxon>
        <taxon>Opitutales</taxon>
        <taxon>Opitutaceae</taxon>
        <taxon>Nibricoccus</taxon>
    </lineage>
</organism>
<dbReference type="RefSeq" id="WP_096055708.1">
    <property type="nucleotide sequence ID" value="NZ_CP023344.1"/>
</dbReference>
<name>A0A290QCV0_9BACT</name>
<dbReference type="EMBL" id="CP023344">
    <property type="protein sequence ID" value="ATC64076.1"/>
    <property type="molecule type" value="Genomic_DNA"/>
</dbReference>
<dbReference type="AlphaFoldDB" id="A0A290QCV0"/>
<evidence type="ECO:0000313" key="2">
    <source>
        <dbReference type="EMBL" id="ATC64076.1"/>
    </source>
</evidence>
<proteinExistence type="predicted"/>
<accession>A0A290QCV0</accession>
<dbReference type="OrthoDB" id="194781at2"/>
<sequence>MADTTAGSSTIRDNILRLARKLPAAPHIFGRLGLLLGNMNADLDNIVRLVAVDSGLTGRVIRMSNSVFYRGDEPVRSLDEAVNRVGFREMHKMVGVAMSEQLFQGGLPVYNLSAEEMWENSVVTALAMEHVARAVGEDEGEAYTLGLLRPVGKLVLDMLLQVEHPGVNCPDSDTLDLPKWERAWADITSNETGAMILEEWKMPEPMFTGVRQHYGHESEGSRMAALLHVACWMTHQLGKGLKAEARQWELTPDLLTRAGVNEETVQTCLKETQEALEELKDRLKAA</sequence>
<dbReference type="SUPFAM" id="SSF109604">
    <property type="entry name" value="HD-domain/PDEase-like"/>
    <property type="match status" value="1"/>
</dbReference>
<dbReference type="Pfam" id="PF08668">
    <property type="entry name" value="HDOD"/>
    <property type="match status" value="1"/>
</dbReference>
<evidence type="ECO:0000313" key="3">
    <source>
        <dbReference type="Proteomes" id="UP000217265"/>
    </source>
</evidence>
<dbReference type="PROSITE" id="PS51833">
    <property type="entry name" value="HDOD"/>
    <property type="match status" value="1"/>
</dbReference>
<feature type="domain" description="HDOD" evidence="1">
    <location>
        <begin position="22"/>
        <end position="216"/>
    </location>
</feature>
<dbReference type="PANTHER" id="PTHR33525">
    <property type="match status" value="1"/>
</dbReference>
<dbReference type="PANTHER" id="PTHR33525:SF4">
    <property type="entry name" value="CYCLIC DI-GMP PHOSPHODIESTERASE CDGJ"/>
    <property type="match status" value="1"/>
</dbReference>
<evidence type="ECO:0000259" key="1">
    <source>
        <dbReference type="PROSITE" id="PS51833"/>
    </source>
</evidence>
<keyword evidence="3" id="KW-1185">Reference proteome</keyword>
<dbReference type="Proteomes" id="UP000217265">
    <property type="component" value="Chromosome"/>
</dbReference>